<feature type="domain" description="DDE Tnp4" evidence="8">
    <location>
        <begin position="71"/>
        <end position="216"/>
    </location>
</feature>
<dbReference type="GO" id="GO:0005634">
    <property type="term" value="C:nucleus"/>
    <property type="evidence" value="ECO:0007669"/>
    <property type="project" value="UniProtKB-SubCell"/>
</dbReference>
<accession>A0A182PNS8</accession>
<dbReference type="GO" id="GO:0046872">
    <property type="term" value="F:metal ion binding"/>
    <property type="evidence" value="ECO:0007669"/>
    <property type="project" value="UniProtKB-KW"/>
</dbReference>
<sequence>MSKKTFHFILEKIEPIISKLPADKPCICPEERLMALNKEFIPFPSTAAFEKIEMDFSEKWKFPNCIGAITCRRIRIKTPAKSGTQRSSCKKYVSLHLQAVADAGCKFTTVEVGEYGSRSASGLFNTSTLYQLIRLNRLNIPPPKPLSGTSHNVPHVFVGDAGYPLKRNLLRPYTDNEDAEKTYFNEQLSIVRRCVECALGLLVAKWRCLKTELQATPGYAASI</sequence>
<dbReference type="PANTHER" id="PTHR22930:SF269">
    <property type="entry name" value="NUCLEASE HARBI1-LIKE PROTEIN"/>
    <property type="match status" value="1"/>
</dbReference>
<comment type="cofactor">
    <cofactor evidence="1">
        <name>a divalent metal cation</name>
        <dbReference type="ChEBI" id="CHEBI:60240"/>
    </cofactor>
</comment>
<keyword evidence="5" id="KW-0479">Metal-binding</keyword>
<dbReference type="AlphaFoldDB" id="A0A182PNS8"/>
<keyword evidence="10" id="KW-1185">Reference proteome</keyword>
<evidence type="ECO:0000256" key="3">
    <source>
        <dbReference type="ARBA" id="ARBA00006958"/>
    </source>
</evidence>
<evidence type="ECO:0000256" key="7">
    <source>
        <dbReference type="ARBA" id="ARBA00023242"/>
    </source>
</evidence>
<evidence type="ECO:0000313" key="10">
    <source>
        <dbReference type="Proteomes" id="UP000075885"/>
    </source>
</evidence>
<dbReference type="STRING" id="199890.A0A182PNS8"/>
<evidence type="ECO:0000313" key="9">
    <source>
        <dbReference type="EnsemblMetazoa" id="AEPI008607-PA"/>
    </source>
</evidence>
<evidence type="ECO:0000256" key="4">
    <source>
        <dbReference type="ARBA" id="ARBA00022722"/>
    </source>
</evidence>
<dbReference type="InterPro" id="IPR045249">
    <property type="entry name" value="HARBI1-like"/>
</dbReference>
<keyword evidence="7" id="KW-0539">Nucleus</keyword>
<dbReference type="GO" id="GO:0016787">
    <property type="term" value="F:hydrolase activity"/>
    <property type="evidence" value="ECO:0007669"/>
    <property type="project" value="UniProtKB-KW"/>
</dbReference>
<keyword evidence="4" id="KW-0540">Nuclease</keyword>
<comment type="subcellular location">
    <subcellularLocation>
        <location evidence="2">Nucleus</location>
    </subcellularLocation>
</comment>
<reference evidence="10" key="1">
    <citation type="submission" date="2013-03" db="EMBL/GenBank/DDBJ databases">
        <title>The Genome Sequence of Anopheles epiroticus epiroticus2.</title>
        <authorList>
            <consortium name="The Broad Institute Genomics Platform"/>
            <person name="Neafsey D.E."/>
            <person name="Howell P."/>
            <person name="Walker B."/>
            <person name="Young S.K."/>
            <person name="Zeng Q."/>
            <person name="Gargeya S."/>
            <person name="Fitzgerald M."/>
            <person name="Haas B."/>
            <person name="Abouelleil A."/>
            <person name="Allen A.W."/>
            <person name="Alvarado L."/>
            <person name="Arachchi H.M."/>
            <person name="Berlin A.M."/>
            <person name="Chapman S.B."/>
            <person name="Gainer-Dewar J."/>
            <person name="Goldberg J."/>
            <person name="Griggs A."/>
            <person name="Gujja S."/>
            <person name="Hansen M."/>
            <person name="Howarth C."/>
            <person name="Imamovic A."/>
            <person name="Ireland A."/>
            <person name="Larimer J."/>
            <person name="McCowan C."/>
            <person name="Murphy C."/>
            <person name="Pearson M."/>
            <person name="Poon T.W."/>
            <person name="Priest M."/>
            <person name="Roberts A."/>
            <person name="Saif S."/>
            <person name="Shea T."/>
            <person name="Sisk P."/>
            <person name="Sykes S."/>
            <person name="Wortman J."/>
            <person name="Nusbaum C."/>
            <person name="Birren B."/>
        </authorList>
    </citation>
    <scope>NUCLEOTIDE SEQUENCE [LARGE SCALE GENOMIC DNA]</scope>
    <source>
        <strain evidence="10">Epiroticus2</strain>
    </source>
</reference>
<dbReference type="InterPro" id="IPR027806">
    <property type="entry name" value="HARBI1_dom"/>
</dbReference>
<dbReference type="Proteomes" id="UP000075885">
    <property type="component" value="Unassembled WGS sequence"/>
</dbReference>
<reference evidence="9" key="2">
    <citation type="submission" date="2020-05" db="UniProtKB">
        <authorList>
            <consortium name="EnsemblMetazoa"/>
        </authorList>
    </citation>
    <scope>IDENTIFICATION</scope>
    <source>
        <strain evidence="9">Epiroticus2</strain>
    </source>
</reference>
<dbReference type="PANTHER" id="PTHR22930">
    <property type="match status" value="1"/>
</dbReference>
<proteinExistence type="inferred from homology"/>
<evidence type="ECO:0000256" key="5">
    <source>
        <dbReference type="ARBA" id="ARBA00022723"/>
    </source>
</evidence>
<dbReference type="VEuPathDB" id="VectorBase:AEPI008607"/>
<comment type="similarity">
    <text evidence="3">Belongs to the HARBI1 family.</text>
</comment>
<keyword evidence="6" id="KW-0378">Hydrolase</keyword>
<evidence type="ECO:0000256" key="6">
    <source>
        <dbReference type="ARBA" id="ARBA00022801"/>
    </source>
</evidence>
<dbReference type="EnsemblMetazoa" id="AEPI008607-RA">
    <property type="protein sequence ID" value="AEPI008607-PA"/>
    <property type="gene ID" value="AEPI008607"/>
</dbReference>
<evidence type="ECO:0000256" key="2">
    <source>
        <dbReference type="ARBA" id="ARBA00004123"/>
    </source>
</evidence>
<name>A0A182PNS8_9DIPT</name>
<organism evidence="9 10">
    <name type="scientific">Anopheles epiroticus</name>
    <dbReference type="NCBI Taxonomy" id="199890"/>
    <lineage>
        <taxon>Eukaryota</taxon>
        <taxon>Metazoa</taxon>
        <taxon>Ecdysozoa</taxon>
        <taxon>Arthropoda</taxon>
        <taxon>Hexapoda</taxon>
        <taxon>Insecta</taxon>
        <taxon>Pterygota</taxon>
        <taxon>Neoptera</taxon>
        <taxon>Endopterygota</taxon>
        <taxon>Diptera</taxon>
        <taxon>Nematocera</taxon>
        <taxon>Culicoidea</taxon>
        <taxon>Culicidae</taxon>
        <taxon>Anophelinae</taxon>
        <taxon>Anopheles</taxon>
    </lineage>
</organism>
<dbReference type="GO" id="GO:0004518">
    <property type="term" value="F:nuclease activity"/>
    <property type="evidence" value="ECO:0007669"/>
    <property type="project" value="UniProtKB-KW"/>
</dbReference>
<evidence type="ECO:0000256" key="1">
    <source>
        <dbReference type="ARBA" id="ARBA00001968"/>
    </source>
</evidence>
<dbReference type="Pfam" id="PF13359">
    <property type="entry name" value="DDE_Tnp_4"/>
    <property type="match status" value="1"/>
</dbReference>
<protein>
    <submittedName>
        <fullName evidence="9">DDE Tnp4 domain-containing protein</fullName>
    </submittedName>
</protein>
<evidence type="ECO:0000259" key="8">
    <source>
        <dbReference type="Pfam" id="PF13359"/>
    </source>
</evidence>